<comment type="caution">
    <text evidence="3">The sequence shown here is derived from an EMBL/GenBank/DDBJ whole genome shotgun (WGS) entry which is preliminary data.</text>
</comment>
<evidence type="ECO:0000313" key="3">
    <source>
        <dbReference type="EMBL" id="MBD2870714.1"/>
    </source>
</evidence>
<dbReference type="EMBL" id="JACXIY010000023">
    <property type="protein sequence ID" value="MBD2870714.1"/>
    <property type="molecule type" value="Genomic_DNA"/>
</dbReference>
<feature type="transmembrane region" description="Helical" evidence="2">
    <location>
        <begin position="7"/>
        <end position="25"/>
    </location>
</feature>
<organism evidence="3 4">
    <name type="scientific">Paenibacillus arenilitoris</name>
    <dbReference type="NCBI Taxonomy" id="2772299"/>
    <lineage>
        <taxon>Bacteria</taxon>
        <taxon>Bacillati</taxon>
        <taxon>Bacillota</taxon>
        <taxon>Bacilli</taxon>
        <taxon>Bacillales</taxon>
        <taxon>Paenibacillaceae</taxon>
        <taxon>Paenibacillus</taxon>
    </lineage>
</organism>
<reference evidence="3" key="1">
    <citation type="submission" date="2020-09" db="EMBL/GenBank/DDBJ databases">
        <title>A novel bacterium of genus Paenibacillus, isolated from South China Sea.</title>
        <authorList>
            <person name="Huang H."/>
            <person name="Mo K."/>
            <person name="Hu Y."/>
        </authorList>
    </citation>
    <scope>NUCLEOTIDE SEQUENCE</scope>
    <source>
        <strain evidence="3">IB182493</strain>
    </source>
</reference>
<dbReference type="RefSeq" id="WP_190863879.1">
    <property type="nucleotide sequence ID" value="NZ_JACXIY010000023.1"/>
</dbReference>
<accession>A0A927CNB4</accession>
<evidence type="ECO:0000313" key="4">
    <source>
        <dbReference type="Proteomes" id="UP000632125"/>
    </source>
</evidence>
<feature type="transmembrane region" description="Helical" evidence="2">
    <location>
        <begin position="37"/>
        <end position="58"/>
    </location>
</feature>
<keyword evidence="2" id="KW-0812">Transmembrane</keyword>
<proteinExistence type="predicted"/>
<feature type="compositionally biased region" description="Polar residues" evidence="1">
    <location>
        <begin position="92"/>
        <end position="101"/>
    </location>
</feature>
<name>A0A927CNB4_9BACL</name>
<dbReference type="AlphaFoldDB" id="A0A927CNB4"/>
<keyword evidence="4" id="KW-1185">Reference proteome</keyword>
<evidence type="ECO:0000256" key="1">
    <source>
        <dbReference type="SAM" id="MobiDB-lite"/>
    </source>
</evidence>
<protein>
    <submittedName>
        <fullName evidence="3">Uncharacterized protein</fullName>
    </submittedName>
</protein>
<evidence type="ECO:0000256" key="2">
    <source>
        <dbReference type="SAM" id="Phobius"/>
    </source>
</evidence>
<dbReference type="Proteomes" id="UP000632125">
    <property type="component" value="Unassembled WGS sequence"/>
</dbReference>
<gene>
    <name evidence="3" type="ORF">IDH41_19200</name>
</gene>
<feature type="region of interest" description="Disordered" evidence="1">
    <location>
        <begin position="65"/>
        <end position="137"/>
    </location>
</feature>
<sequence length="148" mass="15962">MLGTWRWNAVFGGVGVVLTAAFSFGSNPVAVVMLRSFYAFVAFFVLAYAARALLAYILRPPTLAPSQSGQEDGLGAQFDAKTPDETDDLNQLLKSQLQEGATAQPPEEKQAKAADAAQFRPLKPPQLLSTKNSQPEELAKAIRHLTGE</sequence>
<keyword evidence="2" id="KW-1133">Transmembrane helix</keyword>
<keyword evidence="2" id="KW-0472">Membrane</keyword>